<organism evidence="1 2">
    <name type="scientific">Lactuca saligna</name>
    <name type="common">Willowleaf lettuce</name>
    <dbReference type="NCBI Taxonomy" id="75948"/>
    <lineage>
        <taxon>Eukaryota</taxon>
        <taxon>Viridiplantae</taxon>
        <taxon>Streptophyta</taxon>
        <taxon>Embryophyta</taxon>
        <taxon>Tracheophyta</taxon>
        <taxon>Spermatophyta</taxon>
        <taxon>Magnoliopsida</taxon>
        <taxon>eudicotyledons</taxon>
        <taxon>Gunneridae</taxon>
        <taxon>Pentapetalae</taxon>
        <taxon>asterids</taxon>
        <taxon>campanulids</taxon>
        <taxon>Asterales</taxon>
        <taxon>Asteraceae</taxon>
        <taxon>Cichorioideae</taxon>
        <taxon>Cichorieae</taxon>
        <taxon>Lactucinae</taxon>
        <taxon>Lactuca</taxon>
    </lineage>
</organism>
<name>A0AA36E9R3_LACSI</name>
<dbReference type="AlphaFoldDB" id="A0AA36E9R3"/>
<reference evidence="1" key="1">
    <citation type="submission" date="2023-04" db="EMBL/GenBank/DDBJ databases">
        <authorList>
            <person name="Vijverberg K."/>
            <person name="Xiong W."/>
            <person name="Schranz E."/>
        </authorList>
    </citation>
    <scope>NUCLEOTIDE SEQUENCE</scope>
</reference>
<sequence length="103" mass="11829">MKSSASSLGFKTVSNVFLNFDLNEFDLLSIFKKNRRLEANANGSGKKIMTDFDETAINMEKEENMEKESTLAQYLQIMIIDFINPVVQNYAYGYTIDVRNKII</sequence>
<proteinExistence type="predicted"/>
<keyword evidence="2" id="KW-1185">Reference proteome</keyword>
<dbReference type="Proteomes" id="UP001177003">
    <property type="component" value="Chromosome 5"/>
</dbReference>
<evidence type="ECO:0000313" key="1">
    <source>
        <dbReference type="EMBL" id="CAI9288399.1"/>
    </source>
</evidence>
<evidence type="ECO:0000313" key="2">
    <source>
        <dbReference type="Proteomes" id="UP001177003"/>
    </source>
</evidence>
<accession>A0AA36E9R3</accession>
<protein>
    <submittedName>
        <fullName evidence="1">Uncharacterized protein</fullName>
    </submittedName>
</protein>
<gene>
    <name evidence="1" type="ORF">LSALG_LOCUS27700</name>
</gene>
<dbReference type="EMBL" id="OX465081">
    <property type="protein sequence ID" value="CAI9288399.1"/>
    <property type="molecule type" value="Genomic_DNA"/>
</dbReference>